<organism evidence="1 2">
    <name type="scientific">Candidatus Nanohalococcus occultus</name>
    <dbReference type="NCBI Taxonomy" id="2978047"/>
    <lineage>
        <taxon>Archaea</taxon>
        <taxon>Candidatus Nanohalarchaeota</taxon>
        <taxon>Candidatus Nanohalarchaeota incertae sedis</taxon>
        <taxon>Candidatus Nanohalococcus</taxon>
    </lineage>
</organism>
<dbReference type="RefSeq" id="WP_347721450.1">
    <property type="nucleotide sequence ID" value="NZ_CP104395.1"/>
</dbReference>
<proteinExistence type="predicted"/>
<keyword evidence="2" id="KW-1185">Reference proteome</keyword>
<name>A0ABY8CIV6_9ARCH</name>
<dbReference type="GeneID" id="90590033"/>
<dbReference type="EMBL" id="CP104395">
    <property type="protein sequence ID" value="WEL19611.1"/>
    <property type="molecule type" value="Genomic_DNA"/>
</dbReference>
<protein>
    <submittedName>
        <fullName evidence="1">Uncharacterized protein</fullName>
    </submittedName>
</protein>
<evidence type="ECO:0000313" key="1">
    <source>
        <dbReference type="EMBL" id="WEL19611.1"/>
    </source>
</evidence>
<evidence type="ECO:0000313" key="2">
    <source>
        <dbReference type="Proteomes" id="UP001218034"/>
    </source>
</evidence>
<accession>A0ABY8CIV6</accession>
<sequence>MDRQTVILATTLTVLVGLTGLQAGIIQSDQNRSPEQANGFESVTADSENNVATASFYNQSIDLMYEDRAAAKMYLDYDRDGSFDHQIDVESDGERHNISRTVTLGEESYGLYFSYSDDAGRTDDGQLTLYKVTRP</sequence>
<gene>
    <name evidence="1" type="ORF">SVXNc_0595</name>
</gene>
<reference evidence="1 2" key="1">
    <citation type="submission" date="2022-09" db="EMBL/GenBank/DDBJ databases">
        <title>Xylan utilization by haloarchaea-nanohaloarchaea associations.</title>
        <authorList>
            <person name="Yakimov M."/>
        </authorList>
    </citation>
    <scope>NUCLEOTIDE SEQUENCE [LARGE SCALE GENOMIC DNA]</scope>
    <source>
        <strain evidence="1 2">SVXNc</strain>
    </source>
</reference>
<dbReference type="Proteomes" id="UP001218034">
    <property type="component" value="Chromosome"/>
</dbReference>